<evidence type="ECO:0000256" key="1">
    <source>
        <dbReference type="SAM" id="Phobius"/>
    </source>
</evidence>
<keyword evidence="1" id="KW-1133">Transmembrane helix</keyword>
<sequence>MKRMLVFIVAFISGVSLTLEGSIGGALGQNIGELEASTYVFAVAFLILSPFVLTLRRTNLSTMLKLPKWELTGGLFGAAFLVLLFFSVAQLGIGIAMAAVIIGQFVISIIIDHNGWLGASRIRFNTNRFIAIVLLTISLFLIL</sequence>
<dbReference type="InterPro" id="IPR006750">
    <property type="entry name" value="YdcZ"/>
</dbReference>
<dbReference type="PANTHER" id="PTHR34821:SF2">
    <property type="entry name" value="INNER MEMBRANE PROTEIN YDCZ"/>
    <property type="match status" value="1"/>
</dbReference>
<feature type="transmembrane region" description="Helical" evidence="1">
    <location>
        <begin position="67"/>
        <end position="86"/>
    </location>
</feature>
<dbReference type="PANTHER" id="PTHR34821">
    <property type="entry name" value="INNER MEMBRANE PROTEIN YDCZ"/>
    <property type="match status" value="1"/>
</dbReference>
<organism evidence="2 3">
    <name type="scientific">Salicibibacter cibarius</name>
    <dbReference type="NCBI Taxonomy" id="2743000"/>
    <lineage>
        <taxon>Bacteria</taxon>
        <taxon>Bacillati</taxon>
        <taxon>Bacillota</taxon>
        <taxon>Bacilli</taxon>
        <taxon>Bacillales</taxon>
        <taxon>Bacillaceae</taxon>
        <taxon>Salicibibacter</taxon>
    </lineage>
</organism>
<evidence type="ECO:0000313" key="2">
    <source>
        <dbReference type="EMBL" id="QQK76814.1"/>
    </source>
</evidence>
<keyword evidence="1" id="KW-0472">Membrane</keyword>
<keyword evidence="1" id="KW-0812">Transmembrane</keyword>
<gene>
    <name evidence="2" type="ORF">HUG15_15425</name>
</gene>
<dbReference type="Pfam" id="PF04657">
    <property type="entry name" value="DMT_YdcZ"/>
    <property type="match status" value="1"/>
</dbReference>
<dbReference type="RefSeq" id="WP_200123942.1">
    <property type="nucleotide sequence ID" value="NZ_CP054705.1"/>
</dbReference>
<dbReference type="KEGG" id="scia:HUG15_15425"/>
<dbReference type="EMBL" id="CP054705">
    <property type="protein sequence ID" value="QQK76814.1"/>
    <property type="molecule type" value="Genomic_DNA"/>
</dbReference>
<feature type="transmembrane region" description="Helical" evidence="1">
    <location>
        <begin position="38"/>
        <end position="55"/>
    </location>
</feature>
<proteinExistence type="predicted"/>
<evidence type="ECO:0000313" key="3">
    <source>
        <dbReference type="Proteomes" id="UP000595823"/>
    </source>
</evidence>
<feature type="transmembrane region" description="Helical" evidence="1">
    <location>
        <begin position="92"/>
        <end position="112"/>
    </location>
</feature>
<dbReference type="Proteomes" id="UP000595823">
    <property type="component" value="Chromosome"/>
</dbReference>
<keyword evidence="3" id="KW-1185">Reference proteome</keyword>
<accession>A0A7T7CCB2</accession>
<name>A0A7T7CCB2_9BACI</name>
<protein>
    <submittedName>
        <fullName evidence="2">DMT family transporter</fullName>
    </submittedName>
</protein>
<feature type="transmembrane region" description="Helical" evidence="1">
    <location>
        <begin position="124"/>
        <end position="142"/>
    </location>
</feature>
<reference evidence="2 3" key="1">
    <citation type="submission" date="2020-06" db="EMBL/GenBank/DDBJ databases">
        <title>Genomic analysis of Salicibibacter sp. NKC5-3.</title>
        <authorList>
            <person name="Oh Y.J."/>
        </authorList>
    </citation>
    <scope>NUCLEOTIDE SEQUENCE [LARGE SCALE GENOMIC DNA]</scope>
    <source>
        <strain evidence="2 3">NKC5-3</strain>
    </source>
</reference>
<dbReference type="AlphaFoldDB" id="A0A7T7CCB2"/>
<dbReference type="GO" id="GO:0005886">
    <property type="term" value="C:plasma membrane"/>
    <property type="evidence" value="ECO:0007669"/>
    <property type="project" value="TreeGrafter"/>
</dbReference>